<keyword evidence="1" id="KW-0238">DNA-binding</keyword>
<evidence type="ECO:0000259" key="3">
    <source>
        <dbReference type="SMART" id="SM00950"/>
    </source>
</evidence>
<dbReference type="Pfam" id="PF02171">
    <property type="entry name" value="Piwi"/>
    <property type="match status" value="1"/>
</dbReference>
<gene>
    <name evidence="4" type="ORF">ABL78_1315</name>
</gene>
<dbReference type="GO" id="GO:0003677">
    <property type="term" value="F:DNA binding"/>
    <property type="evidence" value="ECO:0007669"/>
    <property type="project" value="UniProtKB-KW"/>
</dbReference>
<evidence type="ECO:0000313" key="5">
    <source>
        <dbReference type="Proteomes" id="UP000038009"/>
    </source>
</evidence>
<accession>A0A0N0P8H9</accession>
<proteinExistence type="predicted"/>
<feature type="region of interest" description="Disordered" evidence="2">
    <location>
        <begin position="1174"/>
        <end position="1195"/>
    </location>
</feature>
<sequence length="1315" mass="142631">MRRFHPALVHGSTVDLYAPRVTPLLCSAHRQLYGRAYADHTNHRGYRGAESGLPAHPQPFHGGAAQRSPETGKWGRRSVSGRRGNGGGQYARAYCRHGQPVHHPGQEVAFDGDYEHSSQRDADGAVTCLDASLSKHPVESMQRVCTSATAVATATSCRSFWSQRVRHVPAYALKRQHIHERAEDKRSRFFVRSRLRDDGALSNLFPILFHDEEALKAFGEKHDSYLYIYEMYVTRTAKPRIAAATAASGRTAPWSKRMRAASASAAAQLPNSNQRAGASRPTTSGTIKAVDGALKHLERRVAPGRSWQAIQRYLRHRFTAAASTLLPPLIQLGNKIYAAAPLPADALQLPKTYFDLGWKTAELRLVGRSRYTDMPADELQMVMNKIVLHIARETQVHQQQQQQQQQHSCDVAATKDPSCSQNESEDGLEMLAVVREKTGKLVCTMQGVSSGGLRIYRGVCVQAIFVDHAAALDYEDNAKDEGEGEGDNAHDCNAAPPGASGRVAKKGAANTAARLPPPPTTRHLSETPVGLTDASSPVHFRVEAFLRAFTYRGTPVESYRISDASGSVLASLWAPPQPQALIVGGVYSAAPVRIREFAERGNARLMELPSGTVPKLLAAPQPSPPPSEAPNAPQRSRKQRSAASITPKGCASGTPSRLPGHISLKIDTKGTMASEVSLWEEVLQHYGAGPYDEATQQRIQRALAHMPVVISFSLRQGIVREVRFDGAELLLAAAADPLLGMANALTAPAASHLPLPSAVSSPSCAAAMSETGALSRGPHMGSREPRLLPLLPYLDAQQPCAVLADHTVVPLQVLHCCYDPTMKGWQDISVAVLSLMPNARMQLLDSVRRHLSKKLRRWGIEVASRPWRTKSLSLLPAPMKCVLPKSAARFTAPPSTPASPLAAAAFPSTIVVLGIAGPRSTADQVQRVSLTAQHTAQCFRTNLVACITDESAGVQYVHDKLMTSTPAQQHPGGAASLCDVNSCVILVTTEPDTRATRWLKVECMSRGIHIIAIPPSSSPKRLNVLCASLRRQIATQFELDPLRGIDLRGEVPVLGQRRVLIIGVDTCHTNTRSVGTIVGIFSTPISNHLLSHFWQHNARGHETSHVAVHFKNMLEKALMIYGGVDEVIVFQDGDVFSELAGMKEELAAQLPGCGLTFMCLHKRCNIRFTHTSSLSSSSEANSSPPNEQSGSSNASVESGYHNLVKGVVITALAPIPLDYEVAAPSFYLQAHDSPMSTARAVQYTVHHVSPTLDVADVQQMANVMANVLAPQATKLPMSTRCAHRLASRAERLLDAVPQFTGEVIPRPLSDRLWFL</sequence>
<keyword evidence="5" id="KW-1185">Reference proteome</keyword>
<dbReference type="InterPro" id="IPR036397">
    <property type="entry name" value="RNaseH_sf"/>
</dbReference>
<dbReference type="GO" id="GO:0000724">
    <property type="term" value="P:double-strand break repair via homologous recombination"/>
    <property type="evidence" value="ECO:0007669"/>
    <property type="project" value="TreeGrafter"/>
</dbReference>
<evidence type="ECO:0000313" key="4">
    <source>
        <dbReference type="EMBL" id="KPI89547.1"/>
    </source>
</evidence>
<dbReference type="InterPro" id="IPR012337">
    <property type="entry name" value="RNaseH-like_sf"/>
</dbReference>
<organism evidence="4 5">
    <name type="scientific">Leptomonas seymouri</name>
    <dbReference type="NCBI Taxonomy" id="5684"/>
    <lineage>
        <taxon>Eukaryota</taxon>
        <taxon>Discoba</taxon>
        <taxon>Euglenozoa</taxon>
        <taxon>Kinetoplastea</taxon>
        <taxon>Metakinetoplastina</taxon>
        <taxon>Trypanosomatida</taxon>
        <taxon>Trypanosomatidae</taxon>
        <taxon>Leishmaniinae</taxon>
        <taxon>Leptomonas</taxon>
    </lineage>
</organism>
<feature type="compositionally biased region" description="Polar residues" evidence="2">
    <location>
        <begin position="269"/>
        <end position="285"/>
    </location>
</feature>
<feature type="compositionally biased region" description="Low complexity" evidence="2">
    <location>
        <begin position="1174"/>
        <end position="1189"/>
    </location>
</feature>
<reference evidence="4 5" key="1">
    <citation type="journal article" date="2015" name="PLoS Pathog.">
        <title>Leptomonas seymouri: Adaptations to the Dixenous Life Cycle Analyzed by Genome Sequencing, Transcriptome Profiling and Co-infection with Leishmania donovani.</title>
        <authorList>
            <person name="Kraeva N."/>
            <person name="Butenko A."/>
            <person name="Hlavacova J."/>
            <person name="Kostygov A."/>
            <person name="Myskova J."/>
            <person name="Grybchuk D."/>
            <person name="Lestinova T."/>
            <person name="Votypka J."/>
            <person name="Volf P."/>
            <person name="Opperdoes F."/>
            <person name="Flegontov P."/>
            <person name="Lukes J."/>
            <person name="Yurchenko V."/>
        </authorList>
    </citation>
    <scope>NUCLEOTIDE SEQUENCE [LARGE SCALE GENOMIC DNA]</scope>
    <source>
        <strain evidence="4 5">ATCC 30220</strain>
    </source>
</reference>
<dbReference type="InterPro" id="IPR051231">
    <property type="entry name" value="SOSS-B"/>
</dbReference>
<dbReference type="GO" id="GO:0010212">
    <property type="term" value="P:response to ionizing radiation"/>
    <property type="evidence" value="ECO:0007669"/>
    <property type="project" value="TreeGrafter"/>
</dbReference>
<feature type="region of interest" description="Disordered" evidence="2">
    <location>
        <begin position="478"/>
        <end position="532"/>
    </location>
</feature>
<dbReference type="EMBL" id="LJSK01000021">
    <property type="protein sequence ID" value="KPI89547.1"/>
    <property type="molecule type" value="Genomic_DNA"/>
</dbReference>
<dbReference type="SMART" id="SM00950">
    <property type="entry name" value="Piwi"/>
    <property type="match status" value="1"/>
</dbReference>
<dbReference type="PANTHER" id="PTHR13356:SF0">
    <property type="entry name" value="SOSS COMPLEX SUBUNIT B HOMOLOG"/>
    <property type="match status" value="1"/>
</dbReference>
<feature type="domain" description="Piwi" evidence="3">
    <location>
        <begin position="983"/>
        <end position="1294"/>
    </location>
</feature>
<feature type="region of interest" description="Disordered" evidence="2">
    <location>
        <begin position="263"/>
        <end position="285"/>
    </location>
</feature>
<dbReference type="VEuPathDB" id="TriTrypDB:Lsey_0021_0160"/>
<feature type="region of interest" description="Disordered" evidence="2">
    <location>
        <begin position="44"/>
        <end position="87"/>
    </location>
</feature>
<comment type="caution">
    <text evidence="4">The sequence shown here is derived from an EMBL/GenBank/DDBJ whole genome shotgun (WGS) entry which is preliminary data.</text>
</comment>
<dbReference type="InterPro" id="IPR003165">
    <property type="entry name" value="Piwi"/>
</dbReference>
<evidence type="ECO:0000256" key="1">
    <source>
        <dbReference type="ARBA" id="ARBA00023125"/>
    </source>
</evidence>
<feature type="region of interest" description="Disordered" evidence="2">
    <location>
        <begin position="614"/>
        <end position="661"/>
    </location>
</feature>
<evidence type="ECO:0000256" key="2">
    <source>
        <dbReference type="SAM" id="MobiDB-lite"/>
    </source>
</evidence>
<dbReference type="OrthoDB" id="272560at2759"/>
<dbReference type="PANTHER" id="PTHR13356">
    <property type="entry name" value="OB FOLD NUCLEIC ACID BINDING PROTEIN-RELATED"/>
    <property type="match status" value="1"/>
</dbReference>
<dbReference type="SUPFAM" id="SSF53098">
    <property type="entry name" value="Ribonuclease H-like"/>
    <property type="match status" value="1"/>
</dbReference>
<protein>
    <submittedName>
        <fullName evidence="4">Putative argonaut-like protein</fullName>
    </submittedName>
</protein>
<dbReference type="OMA" id="RWLKVEC"/>
<dbReference type="Proteomes" id="UP000038009">
    <property type="component" value="Unassembled WGS sequence"/>
</dbReference>
<dbReference type="GO" id="GO:0070876">
    <property type="term" value="C:SOSS complex"/>
    <property type="evidence" value="ECO:0007669"/>
    <property type="project" value="TreeGrafter"/>
</dbReference>
<dbReference type="Gene3D" id="3.30.420.10">
    <property type="entry name" value="Ribonuclease H-like superfamily/Ribonuclease H"/>
    <property type="match status" value="1"/>
</dbReference>
<dbReference type="GO" id="GO:0044818">
    <property type="term" value="P:mitotic G2/M transition checkpoint"/>
    <property type="evidence" value="ECO:0007669"/>
    <property type="project" value="TreeGrafter"/>
</dbReference>
<name>A0A0N0P8H9_LEPSE</name>